<organism evidence="1 2">
    <name type="scientific">Clostridium tagluense</name>
    <dbReference type="NCBI Taxonomy" id="360422"/>
    <lineage>
        <taxon>Bacteria</taxon>
        <taxon>Bacillati</taxon>
        <taxon>Bacillota</taxon>
        <taxon>Clostridia</taxon>
        <taxon>Eubacteriales</taxon>
        <taxon>Clostridiaceae</taxon>
        <taxon>Clostridium</taxon>
    </lineage>
</organism>
<evidence type="ECO:0000313" key="2">
    <source>
        <dbReference type="Proteomes" id="UP000287872"/>
    </source>
</evidence>
<dbReference type="EMBL" id="BHYK01000049">
    <property type="protein sequence ID" value="GCD12998.1"/>
    <property type="molecule type" value="Genomic_DNA"/>
</dbReference>
<gene>
    <name evidence="1" type="ORF">Ctaglu_46210</name>
</gene>
<evidence type="ECO:0008006" key="3">
    <source>
        <dbReference type="Google" id="ProtNLM"/>
    </source>
</evidence>
<proteinExistence type="predicted"/>
<dbReference type="Pfam" id="PF12669">
    <property type="entry name" value="FeoB_associated"/>
    <property type="match status" value="1"/>
</dbReference>
<evidence type="ECO:0000313" key="1">
    <source>
        <dbReference type="EMBL" id="GCD12998.1"/>
    </source>
</evidence>
<keyword evidence="2" id="KW-1185">Reference proteome</keyword>
<protein>
    <recommendedName>
        <fullName evidence="3">FeoB-associated Cys-rich membrane protein</fullName>
    </recommendedName>
</protein>
<dbReference type="Proteomes" id="UP000287872">
    <property type="component" value="Unassembled WGS sequence"/>
</dbReference>
<accession>A0A401UU72</accession>
<dbReference type="AlphaFoldDB" id="A0A401UU72"/>
<name>A0A401UU72_9CLOT</name>
<comment type="caution">
    <text evidence="1">The sequence shown here is derived from an EMBL/GenBank/DDBJ whole genome shotgun (WGS) entry which is preliminary data.</text>
</comment>
<reference evidence="1 2" key="1">
    <citation type="submission" date="2018-11" db="EMBL/GenBank/DDBJ databases">
        <title>Genome sequencing and assembly of Clostridium tagluense strain A121.</title>
        <authorList>
            <person name="Murakami T."/>
            <person name="Segawa T."/>
            <person name="Shcherbakova V.A."/>
            <person name="Mori H."/>
            <person name="Yoshimura Y."/>
        </authorList>
    </citation>
    <scope>NUCLEOTIDE SEQUENCE [LARGE SCALE GENOMIC DNA]</scope>
    <source>
        <strain evidence="1 2">A121</strain>
    </source>
</reference>
<dbReference type="RefSeq" id="WP_125006138.1">
    <property type="nucleotide sequence ID" value="NZ_BHYK01000049.1"/>
</dbReference>
<sequence length="55" mass="5819">MEFIIVGVIVIVAGYILYSNIKKQAKGDCGCGNGCKGCSHSCVIKPSAKDDDKIK</sequence>